<gene>
    <name evidence="1" type="ORF">B0T11DRAFT_339964</name>
</gene>
<dbReference type="AlphaFoldDB" id="A0A8K0TIP5"/>
<reference evidence="1" key="1">
    <citation type="journal article" date="2021" name="Nat. Commun.">
        <title>Genetic determinants of endophytism in the Arabidopsis root mycobiome.</title>
        <authorList>
            <person name="Mesny F."/>
            <person name="Miyauchi S."/>
            <person name="Thiergart T."/>
            <person name="Pickel B."/>
            <person name="Atanasova L."/>
            <person name="Karlsson M."/>
            <person name="Huettel B."/>
            <person name="Barry K.W."/>
            <person name="Haridas S."/>
            <person name="Chen C."/>
            <person name="Bauer D."/>
            <person name="Andreopoulos W."/>
            <person name="Pangilinan J."/>
            <person name="LaButti K."/>
            <person name="Riley R."/>
            <person name="Lipzen A."/>
            <person name="Clum A."/>
            <person name="Drula E."/>
            <person name="Henrissat B."/>
            <person name="Kohler A."/>
            <person name="Grigoriev I.V."/>
            <person name="Martin F.M."/>
            <person name="Hacquard S."/>
        </authorList>
    </citation>
    <scope>NUCLEOTIDE SEQUENCE</scope>
    <source>
        <strain evidence="1">MPI-CAGE-AT-0016</strain>
    </source>
</reference>
<proteinExistence type="predicted"/>
<dbReference type="EMBL" id="JAGPXD010000003">
    <property type="protein sequence ID" value="KAH7363347.1"/>
    <property type="molecule type" value="Genomic_DNA"/>
</dbReference>
<dbReference type="OrthoDB" id="414322at2759"/>
<evidence type="ECO:0000313" key="2">
    <source>
        <dbReference type="Proteomes" id="UP000813385"/>
    </source>
</evidence>
<protein>
    <submittedName>
        <fullName evidence="1">Alcohol dehydrogenase</fullName>
    </submittedName>
</protein>
<organism evidence="1 2">
    <name type="scientific">Plectosphaerella cucumerina</name>
    <dbReference type="NCBI Taxonomy" id="40658"/>
    <lineage>
        <taxon>Eukaryota</taxon>
        <taxon>Fungi</taxon>
        <taxon>Dikarya</taxon>
        <taxon>Ascomycota</taxon>
        <taxon>Pezizomycotina</taxon>
        <taxon>Sordariomycetes</taxon>
        <taxon>Hypocreomycetidae</taxon>
        <taxon>Glomerellales</taxon>
        <taxon>Plectosphaerellaceae</taxon>
        <taxon>Plectosphaerella</taxon>
    </lineage>
</organism>
<name>A0A8K0TIP5_9PEZI</name>
<keyword evidence="2" id="KW-1185">Reference proteome</keyword>
<evidence type="ECO:0000313" key="1">
    <source>
        <dbReference type="EMBL" id="KAH7363347.1"/>
    </source>
</evidence>
<comment type="caution">
    <text evidence="1">The sequence shown here is derived from an EMBL/GenBank/DDBJ whole genome shotgun (WGS) entry which is preliminary data.</text>
</comment>
<dbReference type="Proteomes" id="UP000813385">
    <property type="component" value="Unassembled WGS sequence"/>
</dbReference>
<sequence length="333" mass="37338">MPSVVAEAKATSDLITLIVTTSPTPSAPSTDLLSTVFRSLEPNCPALLDCPVIVVFDSYDHVVSRARLKKGQVTAEGAKAYEEYKENVKALVRRTFGIRSDAPFVTTEASAEFGSPKTIPVPLAVSSSPDGRLRFIECTERLGFGLAVRSALRIATTPFVWVHQHDWKLDCAIPLREILEEMMRASQREEDAEEAEAPIEYVCLPSPRMLNYSTSMDVEMFPRLKALTAKLERREGVPLTPLYFWHDKPHICRREHYLARVFPSRLAISRGMFIEDSIGHRARDQMKEGIWAKWATWLYVPGDGAQSMSGSALSGVHDELTLDRLTNVRNPFM</sequence>
<accession>A0A8K0TIP5</accession>